<dbReference type="EMBL" id="ML208419">
    <property type="protein sequence ID" value="TFK65977.1"/>
    <property type="molecule type" value="Genomic_DNA"/>
</dbReference>
<evidence type="ECO:0000313" key="1">
    <source>
        <dbReference type="EMBL" id="TFK65977.1"/>
    </source>
</evidence>
<name>A0ACD3AM38_9AGAR</name>
<protein>
    <submittedName>
        <fullName evidence="1">Cellobiose dehydrogenase</fullName>
    </submittedName>
</protein>
<gene>
    <name evidence="1" type="ORF">BDN72DRAFT_889223</name>
</gene>
<evidence type="ECO:0000313" key="2">
    <source>
        <dbReference type="Proteomes" id="UP000308600"/>
    </source>
</evidence>
<reference evidence="1 2" key="1">
    <citation type="journal article" date="2019" name="Nat. Ecol. Evol.">
        <title>Megaphylogeny resolves global patterns of mushroom evolution.</title>
        <authorList>
            <person name="Varga T."/>
            <person name="Krizsan K."/>
            <person name="Foldi C."/>
            <person name="Dima B."/>
            <person name="Sanchez-Garcia M."/>
            <person name="Sanchez-Ramirez S."/>
            <person name="Szollosi G.J."/>
            <person name="Szarkandi J.G."/>
            <person name="Papp V."/>
            <person name="Albert L."/>
            <person name="Andreopoulos W."/>
            <person name="Angelini C."/>
            <person name="Antonin V."/>
            <person name="Barry K.W."/>
            <person name="Bougher N.L."/>
            <person name="Buchanan P."/>
            <person name="Buyck B."/>
            <person name="Bense V."/>
            <person name="Catcheside P."/>
            <person name="Chovatia M."/>
            <person name="Cooper J."/>
            <person name="Damon W."/>
            <person name="Desjardin D."/>
            <person name="Finy P."/>
            <person name="Geml J."/>
            <person name="Haridas S."/>
            <person name="Hughes K."/>
            <person name="Justo A."/>
            <person name="Karasinski D."/>
            <person name="Kautmanova I."/>
            <person name="Kiss B."/>
            <person name="Kocsube S."/>
            <person name="Kotiranta H."/>
            <person name="LaButti K.M."/>
            <person name="Lechner B.E."/>
            <person name="Liimatainen K."/>
            <person name="Lipzen A."/>
            <person name="Lukacs Z."/>
            <person name="Mihaltcheva S."/>
            <person name="Morgado L.N."/>
            <person name="Niskanen T."/>
            <person name="Noordeloos M.E."/>
            <person name="Ohm R.A."/>
            <person name="Ortiz-Santana B."/>
            <person name="Ovrebo C."/>
            <person name="Racz N."/>
            <person name="Riley R."/>
            <person name="Savchenko A."/>
            <person name="Shiryaev A."/>
            <person name="Soop K."/>
            <person name="Spirin V."/>
            <person name="Szebenyi C."/>
            <person name="Tomsovsky M."/>
            <person name="Tulloss R.E."/>
            <person name="Uehling J."/>
            <person name="Grigoriev I.V."/>
            <person name="Vagvolgyi C."/>
            <person name="Papp T."/>
            <person name="Martin F.M."/>
            <person name="Miettinen O."/>
            <person name="Hibbett D.S."/>
            <person name="Nagy L.G."/>
        </authorList>
    </citation>
    <scope>NUCLEOTIDE SEQUENCE [LARGE SCALE GENOMIC DNA]</scope>
    <source>
        <strain evidence="1 2">NL-1719</strain>
    </source>
</reference>
<organism evidence="1 2">
    <name type="scientific">Pluteus cervinus</name>
    <dbReference type="NCBI Taxonomy" id="181527"/>
    <lineage>
        <taxon>Eukaryota</taxon>
        <taxon>Fungi</taxon>
        <taxon>Dikarya</taxon>
        <taxon>Basidiomycota</taxon>
        <taxon>Agaricomycotina</taxon>
        <taxon>Agaricomycetes</taxon>
        <taxon>Agaricomycetidae</taxon>
        <taxon>Agaricales</taxon>
        <taxon>Pluteineae</taxon>
        <taxon>Pluteaceae</taxon>
        <taxon>Pluteus</taxon>
    </lineage>
</organism>
<dbReference type="Proteomes" id="UP000308600">
    <property type="component" value="Unassembled WGS sequence"/>
</dbReference>
<keyword evidence="2" id="KW-1185">Reference proteome</keyword>
<sequence>MLLRSALALLPLLGTALAQLGGLYTDPDNGIHFFGFTEPAQGVTFGYVFPLVVGGAPPTEFIGEIVAPVDVKWVGAVPGGAMVHNLLLVAWPWQGSVVQSVRIATAMTGPILTQLPSTKINSTHWKWVYRCQNCVSWDTPVGPKNIPIDSFGVPAWAQSTVPVDNPTDPQSTFQEHTDFGFFGLDWTVAHVENDLYQGWTRGENGGGPPPTPTDSPTPTSTPTATAVPSPYDYIVVGAGAGGLVAADRLSETGKKVLLLERGGPSTGETGGNYIAPWAPGTNLTKFDVPGLFESMFNDGNPFWWCKDINVFAGCLVGGGTSINGALYWLPPYSDFSPGAGWPNSWGNHAPWTEKLKQRLPSTDAPSTDGKRYLMQTFNVVSKLLSSQGYRQLTINDAPDQKDHVFGYPAYNFQGGKRAGPVATYFRSAKTRPNFTYKLYTNVLNVVRNGAQITGVKTNDTSIVDGVYPLTQRGRVILSAGSFGTPRILFRSGIGPSDMLNIVKNHAEAGRFIPPDNQWINLPVGYNVSDNPSINLVFTHPDIDAYDNWAPIWNSPRPADAAQYLKSQSGIFSQASPRINFWRAYGAPDGRTRWLQGTGRPGAASITTSYPYNASQILTITTYLSSGITSRGRIGIDAALTARPLIGPWFTDPMDKQVLIQGINDLLSNMKNVSGLRLITPDNTTTITDYVNNYDPGSLNSNHWVGSCIIGTQGKAVVDENTKVFGTNNLFVIDASIIPSMPMSNPHGAIMSAAEQGVARIIALSGGP</sequence>
<proteinExistence type="predicted"/>
<accession>A0ACD3AM38</accession>